<feature type="domain" description="Peptidase M24" evidence="4">
    <location>
        <begin position="135"/>
        <end position="337"/>
    </location>
</feature>
<dbReference type="PRINTS" id="PR00599">
    <property type="entry name" value="MAPEPTIDASE"/>
</dbReference>
<dbReference type="PANTHER" id="PTHR46112:SF3">
    <property type="entry name" value="AMINOPEPTIDASE YPDF"/>
    <property type="match status" value="1"/>
</dbReference>
<dbReference type="PANTHER" id="PTHR46112">
    <property type="entry name" value="AMINOPEPTIDASE"/>
    <property type="match status" value="1"/>
</dbReference>
<dbReference type="GO" id="GO:0008235">
    <property type="term" value="F:metalloexopeptidase activity"/>
    <property type="evidence" value="ECO:0007669"/>
    <property type="project" value="UniProtKB-ARBA"/>
</dbReference>
<gene>
    <name evidence="6" type="ORF">ETP43_11000</name>
</gene>
<dbReference type="CDD" id="cd01092">
    <property type="entry name" value="APP-like"/>
    <property type="match status" value="1"/>
</dbReference>
<evidence type="ECO:0000256" key="3">
    <source>
        <dbReference type="ARBA" id="ARBA00022801"/>
    </source>
</evidence>
<protein>
    <submittedName>
        <fullName evidence="6">Aminopeptidase P family protein</fullName>
    </submittedName>
</protein>
<evidence type="ECO:0000259" key="5">
    <source>
        <dbReference type="Pfam" id="PF01321"/>
    </source>
</evidence>
<keyword evidence="6" id="KW-0031">Aminopeptidase</keyword>
<dbReference type="InterPro" id="IPR000587">
    <property type="entry name" value="Creatinase_N"/>
</dbReference>
<evidence type="ECO:0000313" key="6">
    <source>
        <dbReference type="EMBL" id="RXS75691.1"/>
    </source>
</evidence>
<dbReference type="Proteomes" id="UP000290106">
    <property type="component" value="Unassembled WGS sequence"/>
</dbReference>
<dbReference type="InterPro" id="IPR036005">
    <property type="entry name" value="Creatinase/aminopeptidase-like"/>
</dbReference>
<dbReference type="AlphaFoldDB" id="A0A4Q1RIW6"/>
<dbReference type="InterPro" id="IPR001714">
    <property type="entry name" value="Pept_M24_MAP"/>
</dbReference>
<dbReference type="SUPFAM" id="SSF53092">
    <property type="entry name" value="Creatinase/prolidase N-terminal domain"/>
    <property type="match status" value="1"/>
</dbReference>
<dbReference type="EMBL" id="SDKC01000001">
    <property type="protein sequence ID" value="RXS75691.1"/>
    <property type="molecule type" value="Genomic_DNA"/>
</dbReference>
<keyword evidence="7" id="KW-1185">Reference proteome</keyword>
<proteinExistence type="inferred from homology"/>
<keyword evidence="2" id="KW-0479">Metal-binding</keyword>
<dbReference type="Pfam" id="PF00557">
    <property type="entry name" value="Peptidase_M24"/>
    <property type="match status" value="1"/>
</dbReference>
<name>A0A4Q1RIW6_9FIRM</name>
<dbReference type="InterPro" id="IPR000994">
    <property type="entry name" value="Pept_M24"/>
</dbReference>
<dbReference type="OrthoDB" id="9806388at2"/>
<evidence type="ECO:0000256" key="2">
    <source>
        <dbReference type="ARBA" id="ARBA00022723"/>
    </source>
</evidence>
<dbReference type="GO" id="GO:0004177">
    <property type="term" value="F:aminopeptidase activity"/>
    <property type="evidence" value="ECO:0007669"/>
    <property type="project" value="UniProtKB-KW"/>
</dbReference>
<dbReference type="SUPFAM" id="SSF55920">
    <property type="entry name" value="Creatinase/aminopeptidase"/>
    <property type="match status" value="1"/>
</dbReference>
<feature type="domain" description="Creatinase N-terminal" evidence="5">
    <location>
        <begin position="2"/>
        <end position="127"/>
    </location>
</feature>
<evidence type="ECO:0000313" key="7">
    <source>
        <dbReference type="Proteomes" id="UP000290106"/>
    </source>
</evidence>
<keyword evidence="6" id="KW-0645">Protease</keyword>
<dbReference type="Gene3D" id="3.90.230.10">
    <property type="entry name" value="Creatinase/methionine aminopeptidase superfamily"/>
    <property type="match status" value="1"/>
</dbReference>
<comment type="caution">
    <text evidence="6">The sequence shown here is derived from an EMBL/GenBank/DDBJ whole genome shotgun (WGS) entry which is preliminary data.</text>
</comment>
<dbReference type="FunFam" id="3.90.230.10:FF:000014">
    <property type="entry name" value="Aminopeptidase P family protein"/>
    <property type="match status" value="1"/>
</dbReference>
<accession>A0A4Q1RIW6</accession>
<dbReference type="Pfam" id="PF01321">
    <property type="entry name" value="Creatinase_N"/>
    <property type="match status" value="1"/>
</dbReference>
<dbReference type="InterPro" id="IPR029149">
    <property type="entry name" value="Creatin/AminoP/Spt16_N"/>
</dbReference>
<dbReference type="InterPro" id="IPR050659">
    <property type="entry name" value="Peptidase_M24B"/>
</dbReference>
<evidence type="ECO:0000259" key="4">
    <source>
        <dbReference type="Pfam" id="PF00557"/>
    </source>
</evidence>
<reference evidence="6 7" key="1">
    <citation type="submission" date="2019-01" db="EMBL/GenBank/DDBJ databases">
        <title>Blautia sp. nov. KGMB01111 isolated human feces.</title>
        <authorList>
            <person name="Park J.-E."/>
            <person name="Kim J.-S."/>
            <person name="Park S.-H."/>
        </authorList>
    </citation>
    <scope>NUCLEOTIDE SEQUENCE [LARGE SCALE GENOMIC DNA]</scope>
    <source>
        <strain evidence="6 7">KGMB01111</strain>
    </source>
</reference>
<evidence type="ECO:0000256" key="1">
    <source>
        <dbReference type="ARBA" id="ARBA00008766"/>
    </source>
</evidence>
<keyword evidence="3" id="KW-0378">Hydrolase</keyword>
<comment type="similarity">
    <text evidence="1">Belongs to the peptidase M24B family.</text>
</comment>
<dbReference type="RefSeq" id="WP_129258091.1">
    <property type="nucleotide sequence ID" value="NZ_DAWBJR010000005.1"/>
</dbReference>
<organism evidence="6 7">
    <name type="scientific">Blautia faecicola</name>
    <dbReference type="NCBI Taxonomy" id="2509240"/>
    <lineage>
        <taxon>Bacteria</taxon>
        <taxon>Bacillati</taxon>
        <taxon>Bacillota</taxon>
        <taxon>Clostridia</taxon>
        <taxon>Lachnospirales</taxon>
        <taxon>Lachnospiraceae</taxon>
        <taxon>Blautia</taxon>
    </lineage>
</organism>
<dbReference type="InterPro" id="IPR001131">
    <property type="entry name" value="Peptidase_M24B_aminopep-P_CS"/>
</dbReference>
<dbReference type="Gene3D" id="3.40.350.10">
    <property type="entry name" value="Creatinase/prolidase N-terminal domain"/>
    <property type="match status" value="1"/>
</dbReference>
<dbReference type="GO" id="GO:0046872">
    <property type="term" value="F:metal ion binding"/>
    <property type="evidence" value="ECO:0007669"/>
    <property type="project" value="UniProtKB-KW"/>
</dbReference>
<sequence length="353" mass="38582">MSKAQELIKNEGLVGMIITDPYNMRHISGFRGGEGALYISATQQVLITDSRYTEQAEKESDFTIVQEHRGHTREQIFAECLAKEEGTLAIGYEDQSLLCCQFDKMAKAMPVKDWVPMGGKVDALRRIKTAEEIEYLAQAEHIGDVAFSKILDFLRPGVSELEVAAELEYQMKKAGAEDLGFNTIIASGLNSSMPHAIPGKKKLEAGDFVTMDFGCKYEGYCSDMTRTVVLGKANDKQKEIYNVVLEAQLAGLAAVKAGKTGKEVDKVARDIITKAGYGEYFGHSLGHSVGLFIHEKPGLAPSDETVLQAGMIETVEPGIYVPGFGGVRIEDMVLVTEEGCRNLASSPKELIEL</sequence>
<dbReference type="PROSITE" id="PS00491">
    <property type="entry name" value="PROLINE_PEPTIDASE"/>
    <property type="match status" value="1"/>
</dbReference>